<dbReference type="SMART" id="SM00287">
    <property type="entry name" value="SH3b"/>
    <property type="match status" value="1"/>
</dbReference>
<sequence>MRFGLLLTFALAFTGVAVGASVAEASENRTYKCRTGTVDAYVETIPEEGRAQYTGPDDIASLQAMPNGAFVSGNSGISFQTTGQGGTLWLGDVSFPCQVTTARAPVAPPPPTVLGGPEQLNHVGQSLGGRLRAGPGTSYPQIGSLEEGTYLTILSNTGVSFDGYDWFEVVLDNGQRGFQWGGILCSNGGQLVGLYASCQNIPR</sequence>
<name>A0A926P147_9HYPH</name>
<dbReference type="RefSeq" id="WP_190291800.1">
    <property type="nucleotide sequence ID" value="NZ_JABFCZ010000012.1"/>
</dbReference>
<protein>
    <submittedName>
        <fullName evidence="3">SH3 domain-containing protein</fullName>
    </submittedName>
</protein>
<gene>
    <name evidence="3" type="ORF">HK439_12300</name>
</gene>
<dbReference type="Pfam" id="PF08239">
    <property type="entry name" value="SH3_3"/>
    <property type="match status" value="1"/>
</dbReference>
<feature type="domain" description="SH3b" evidence="2">
    <location>
        <begin position="118"/>
        <end position="187"/>
    </location>
</feature>
<accession>A0A926P147</accession>
<keyword evidence="1" id="KW-0732">Signal</keyword>
<evidence type="ECO:0000313" key="3">
    <source>
        <dbReference type="EMBL" id="MBD1547048.1"/>
    </source>
</evidence>
<proteinExistence type="predicted"/>
<dbReference type="Proteomes" id="UP000598467">
    <property type="component" value="Unassembled WGS sequence"/>
</dbReference>
<dbReference type="AlphaFoldDB" id="A0A926P147"/>
<evidence type="ECO:0000313" key="4">
    <source>
        <dbReference type="Proteomes" id="UP000598467"/>
    </source>
</evidence>
<dbReference type="EMBL" id="JABFCZ010000012">
    <property type="protein sequence ID" value="MBD1547048.1"/>
    <property type="molecule type" value="Genomic_DNA"/>
</dbReference>
<feature type="signal peptide" evidence="1">
    <location>
        <begin position="1"/>
        <end position="19"/>
    </location>
</feature>
<comment type="caution">
    <text evidence="3">The sequence shown here is derived from an EMBL/GenBank/DDBJ whole genome shotgun (WGS) entry which is preliminary data.</text>
</comment>
<evidence type="ECO:0000259" key="2">
    <source>
        <dbReference type="SMART" id="SM00287"/>
    </source>
</evidence>
<evidence type="ECO:0000256" key="1">
    <source>
        <dbReference type="SAM" id="SignalP"/>
    </source>
</evidence>
<dbReference type="Gene3D" id="2.30.30.40">
    <property type="entry name" value="SH3 Domains"/>
    <property type="match status" value="1"/>
</dbReference>
<reference evidence="3" key="1">
    <citation type="submission" date="2020-05" db="EMBL/GenBank/DDBJ databases">
        <title>Identification of trans-AT polyketide cluster in two marine bacteria, producers of a novel glutaramide-containing polyketide sesbanimide D and analogs.</title>
        <authorList>
            <person name="Kacar D."/>
            <person name="Rodriguez P."/>
            <person name="Canedo L."/>
            <person name="Gonzalez E."/>
            <person name="Galan B."/>
            <person name="De La Calle F."/>
            <person name="Garcia J.L."/>
        </authorList>
    </citation>
    <scope>NUCLEOTIDE SEQUENCE</scope>
    <source>
        <strain evidence="3">PHM038</strain>
    </source>
</reference>
<feature type="chain" id="PRO_5036711747" evidence="1">
    <location>
        <begin position="20"/>
        <end position="203"/>
    </location>
</feature>
<dbReference type="InterPro" id="IPR003646">
    <property type="entry name" value="SH3-like_bac-type"/>
</dbReference>
<organism evidence="3 4">
    <name type="scientific">Roseibium aggregatum</name>
    <dbReference type="NCBI Taxonomy" id="187304"/>
    <lineage>
        <taxon>Bacteria</taxon>
        <taxon>Pseudomonadati</taxon>
        <taxon>Pseudomonadota</taxon>
        <taxon>Alphaproteobacteria</taxon>
        <taxon>Hyphomicrobiales</taxon>
        <taxon>Stappiaceae</taxon>
        <taxon>Roseibium</taxon>
    </lineage>
</organism>